<dbReference type="PANTHER" id="PTHR36970">
    <property type="entry name" value="UNNAMED PRODUCT"/>
    <property type="match status" value="1"/>
</dbReference>
<evidence type="ECO:0000313" key="3">
    <source>
        <dbReference type="Proteomes" id="UP001474120"/>
    </source>
</evidence>
<gene>
    <name evidence="2" type="ORF">AABB81_15445</name>
</gene>
<feature type="transmembrane region" description="Helical" evidence="1">
    <location>
        <begin position="201"/>
        <end position="220"/>
    </location>
</feature>
<feature type="transmembrane region" description="Helical" evidence="1">
    <location>
        <begin position="12"/>
        <end position="31"/>
    </location>
</feature>
<dbReference type="RefSeq" id="WP_342161464.1">
    <property type="nucleotide sequence ID" value="NZ_JBCDNA010000003.1"/>
</dbReference>
<keyword evidence="1" id="KW-0472">Membrane</keyword>
<sequence length="245" mass="28892">MQQYLVIINQRTFIALFTALVTTYMCFRFDVHFDIDLTLISIAMIFPLVFTIRGSFRRREKALEHLSEFRSTLKTLYYFFTSNNLLTGEEQEQVKGVLVNISNTVMTHLRTNEVKTDNIDRSIHEVYSFVDQHIEALSGKRKEKIFRFLKDLHESVENVHAINIHRTPISLKAYCLIFIYIFPLIYAPSIINSVGYDHSHWITYAIVLTSQFILIALYNIQNQLEYPFDDKGLDDIKLDNFRFDR</sequence>
<keyword evidence="1" id="KW-1133">Transmembrane helix</keyword>
<proteinExistence type="predicted"/>
<dbReference type="PANTHER" id="PTHR36970:SF1">
    <property type="entry name" value="BESTROPHIN HOMOLOG"/>
    <property type="match status" value="1"/>
</dbReference>
<evidence type="ECO:0000256" key="1">
    <source>
        <dbReference type="SAM" id="Phobius"/>
    </source>
</evidence>
<feature type="transmembrane region" description="Helical" evidence="1">
    <location>
        <begin position="37"/>
        <end position="56"/>
    </location>
</feature>
<feature type="transmembrane region" description="Helical" evidence="1">
    <location>
        <begin position="173"/>
        <end position="195"/>
    </location>
</feature>
<dbReference type="EMBL" id="JBCDNA010000003">
    <property type="protein sequence ID" value="MEL4457301.1"/>
    <property type="molecule type" value="Genomic_DNA"/>
</dbReference>
<accession>A0ABU9L6K2</accession>
<organism evidence="2 3">
    <name type="scientific">Lutimonas vermicola</name>
    <dbReference type="NCBI Taxonomy" id="414288"/>
    <lineage>
        <taxon>Bacteria</taxon>
        <taxon>Pseudomonadati</taxon>
        <taxon>Bacteroidota</taxon>
        <taxon>Flavobacteriia</taxon>
        <taxon>Flavobacteriales</taxon>
        <taxon>Flavobacteriaceae</taxon>
        <taxon>Lutimonas</taxon>
    </lineage>
</organism>
<dbReference type="Proteomes" id="UP001474120">
    <property type="component" value="Unassembled WGS sequence"/>
</dbReference>
<keyword evidence="1" id="KW-0812">Transmembrane</keyword>
<protein>
    <submittedName>
        <fullName evidence="2">Uncharacterized protein</fullName>
    </submittedName>
</protein>
<evidence type="ECO:0000313" key="2">
    <source>
        <dbReference type="EMBL" id="MEL4457301.1"/>
    </source>
</evidence>
<keyword evidence="3" id="KW-1185">Reference proteome</keyword>
<name>A0ABU9L6K2_9FLAO</name>
<comment type="caution">
    <text evidence="2">The sequence shown here is derived from an EMBL/GenBank/DDBJ whole genome shotgun (WGS) entry which is preliminary data.</text>
</comment>
<reference evidence="2 3" key="1">
    <citation type="submission" date="2024-04" db="EMBL/GenBank/DDBJ databases">
        <title>whole genome sequencing of Lutimonas vermicola strain IMCC1616.</title>
        <authorList>
            <person name="Bae S.S."/>
        </authorList>
    </citation>
    <scope>NUCLEOTIDE SEQUENCE [LARGE SCALE GENOMIC DNA]</scope>
    <source>
        <strain evidence="2 3">IMCC1616</strain>
    </source>
</reference>